<dbReference type="GO" id="GO:0003700">
    <property type="term" value="F:DNA-binding transcription factor activity"/>
    <property type="evidence" value="ECO:0007669"/>
    <property type="project" value="TreeGrafter"/>
</dbReference>
<name>C7MBQ7_BRAFD</name>
<dbReference type="EMBL" id="CP001643">
    <property type="protein sequence ID" value="ACU85014.1"/>
    <property type="molecule type" value="Genomic_DNA"/>
</dbReference>
<keyword evidence="1" id="KW-0805">Transcription regulation</keyword>
<dbReference type="PANTHER" id="PTHR30146">
    <property type="entry name" value="LACI-RELATED TRANSCRIPTIONAL REPRESSOR"/>
    <property type="match status" value="1"/>
</dbReference>
<reference evidence="5 6" key="1">
    <citation type="journal article" date="2009" name="Stand. Genomic Sci.">
        <title>Complete genome sequence of Brachybacterium faecium type strain (Schefferle 6-10).</title>
        <authorList>
            <person name="Lapidus A."/>
            <person name="Pukall R."/>
            <person name="Labuttii K."/>
            <person name="Copeland A."/>
            <person name="Del Rio T.G."/>
            <person name="Nolan M."/>
            <person name="Chen F."/>
            <person name="Lucas S."/>
            <person name="Tice H."/>
            <person name="Cheng J.F."/>
            <person name="Bruce D."/>
            <person name="Goodwin L."/>
            <person name="Pitluck S."/>
            <person name="Rohde M."/>
            <person name="Goker M."/>
            <person name="Pati A."/>
            <person name="Ivanova N."/>
            <person name="Mavrommatis K."/>
            <person name="Chen A."/>
            <person name="Palaniappan K."/>
            <person name="D'haeseleer P."/>
            <person name="Chain P."/>
            <person name="Bristow J."/>
            <person name="Eisen J.A."/>
            <person name="Markowitz V."/>
            <person name="Hugenholtz P."/>
            <person name="Kyrpides N.C."/>
            <person name="Klenk H.P."/>
        </authorList>
    </citation>
    <scope>NUCLEOTIDE SEQUENCE [LARGE SCALE GENOMIC DNA]</scope>
    <source>
        <strain evidence="6">ATCC 43885 / DSM 4810 / JCM 11609 / LMG 19847 / NBRC 14762 / NCIMB 9860 / 6-10</strain>
    </source>
</reference>
<dbReference type="PROSITE" id="PS50932">
    <property type="entry name" value="HTH_LACI_2"/>
    <property type="match status" value="1"/>
</dbReference>
<dbReference type="Gene3D" id="3.40.50.2300">
    <property type="match status" value="2"/>
</dbReference>
<dbReference type="STRING" id="446465.Bfae_11680"/>
<dbReference type="Pfam" id="PF00356">
    <property type="entry name" value="LacI"/>
    <property type="match status" value="1"/>
</dbReference>
<dbReference type="SMART" id="SM00354">
    <property type="entry name" value="HTH_LACI"/>
    <property type="match status" value="1"/>
</dbReference>
<dbReference type="PROSITE" id="PS00356">
    <property type="entry name" value="HTH_LACI_1"/>
    <property type="match status" value="1"/>
</dbReference>
<keyword evidence="2" id="KW-0238">DNA-binding</keyword>
<dbReference type="OrthoDB" id="2854648at2"/>
<dbReference type="SUPFAM" id="SSF53822">
    <property type="entry name" value="Periplasmic binding protein-like I"/>
    <property type="match status" value="1"/>
</dbReference>
<dbReference type="InterPro" id="IPR000843">
    <property type="entry name" value="HTH_LacI"/>
</dbReference>
<evidence type="ECO:0000256" key="3">
    <source>
        <dbReference type="ARBA" id="ARBA00023163"/>
    </source>
</evidence>
<dbReference type="PANTHER" id="PTHR30146:SF109">
    <property type="entry name" value="HTH-TYPE TRANSCRIPTIONAL REGULATOR GALS"/>
    <property type="match status" value="1"/>
</dbReference>
<feature type="domain" description="HTH lacI-type" evidence="4">
    <location>
        <begin position="2"/>
        <end position="56"/>
    </location>
</feature>
<accession>C7MBQ7</accession>
<evidence type="ECO:0000256" key="1">
    <source>
        <dbReference type="ARBA" id="ARBA00023015"/>
    </source>
</evidence>
<keyword evidence="6" id="KW-1185">Reference proteome</keyword>
<dbReference type="SUPFAM" id="SSF47413">
    <property type="entry name" value="lambda repressor-like DNA-binding domains"/>
    <property type="match status" value="1"/>
</dbReference>
<evidence type="ECO:0000256" key="2">
    <source>
        <dbReference type="ARBA" id="ARBA00023125"/>
    </source>
</evidence>
<gene>
    <name evidence="5" type="ordered locus">Bfae_11680</name>
</gene>
<evidence type="ECO:0000313" key="6">
    <source>
        <dbReference type="Proteomes" id="UP000001919"/>
    </source>
</evidence>
<dbReference type="CDD" id="cd06267">
    <property type="entry name" value="PBP1_LacI_sugar_binding-like"/>
    <property type="match status" value="1"/>
</dbReference>
<dbReference type="Gene3D" id="1.10.260.40">
    <property type="entry name" value="lambda repressor-like DNA-binding domains"/>
    <property type="match status" value="1"/>
</dbReference>
<evidence type="ECO:0000259" key="4">
    <source>
        <dbReference type="PROSITE" id="PS50932"/>
    </source>
</evidence>
<dbReference type="eggNOG" id="COG1609">
    <property type="taxonomic scope" value="Bacteria"/>
</dbReference>
<dbReference type="PATRIC" id="fig|446465.5.peg.1169"/>
<protein>
    <submittedName>
        <fullName evidence="5">Transcriptional regulator</fullName>
    </submittedName>
</protein>
<organism evidence="5 6">
    <name type="scientific">Brachybacterium faecium (strain ATCC 43885 / DSM 4810 / JCM 11609 / LMG 19847 / NBRC 14762 / NCIMB 9860 / 6-10)</name>
    <dbReference type="NCBI Taxonomy" id="446465"/>
    <lineage>
        <taxon>Bacteria</taxon>
        <taxon>Bacillati</taxon>
        <taxon>Actinomycetota</taxon>
        <taxon>Actinomycetes</taxon>
        <taxon>Micrococcales</taxon>
        <taxon>Dermabacteraceae</taxon>
        <taxon>Brachybacterium</taxon>
    </lineage>
</organism>
<dbReference type="HOGENOM" id="CLU_037628_6_1_11"/>
<evidence type="ECO:0000313" key="5">
    <source>
        <dbReference type="EMBL" id="ACU85014.1"/>
    </source>
</evidence>
<dbReference type="CDD" id="cd01392">
    <property type="entry name" value="HTH_LacI"/>
    <property type="match status" value="1"/>
</dbReference>
<dbReference type="GO" id="GO:0000976">
    <property type="term" value="F:transcription cis-regulatory region binding"/>
    <property type="evidence" value="ECO:0007669"/>
    <property type="project" value="TreeGrafter"/>
</dbReference>
<dbReference type="Pfam" id="PF13377">
    <property type="entry name" value="Peripla_BP_3"/>
    <property type="match status" value="1"/>
</dbReference>
<proteinExistence type="predicted"/>
<sequence length="336" mass="36471">MATMRDVARRAGVSPMTVSNVVNGHENVRPETRARVLAAITELGYRMNTAARGLRRGRSGIIAIAVSTVASPYEGMISAALAEQVARAGYDPVIELTGHRRAGELDAITHSLLRDHDGLILHSAHLDEHDLPLLRGRHPVVVLSEREYDEGFDQVLLSNVDGARAATTHLLDAGCTRPGMIGGRSTPQGHEDVLSVRAQGYRRALEDRALPLVPSAVLPAPYTFAGGAAAAHELLEEHPRTDGIFCATDVLAVGALRALHERGLRVPEDVKVIGFDGLDLGRYSTPSLSSVVPDHAALARVPVELLLTRLRGERLAEDHRREVIAFRLEERESTRR</sequence>
<dbReference type="InterPro" id="IPR010982">
    <property type="entry name" value="Lambda_DNA-bd_dom_sf"/>
</dbReference>
<dbReference type="KEGG" id="bfa:Bfae_11680"/>
<dbReference type="AlphaFoldDB" id="C7MBQ7"/>
<keyword evidence="3" id="KW-0804">Transcription</keyword>
<dbReference type="InterPro" id="IPR028082">
    <property type="entry name" value="Peripla_BP_I"/>
</dbReference>
<dbReference type="Proteomes" id="UP000001919">
    <property type="component" value="Chromosome"/>
</dbReference>
<dbReference type="InterPro" id="IPR046335">
    <property type="entry name" value="LacI/GalR-like_sensor"/>
</dbReference>